<feature type="region of interest" description="Disordered" evidence="1">
    <location>
        <begin position="1"/>
        <end position="37"/>
    </location>
</feature>
<sequence>RSCTPRRRHVAGSNNPRRSYVRVRSTTAENLKESSPSKPSTILFMLELEQCVEHAYFDLCQYTNIVSDKFVYFVNYLCQNCITNKLEAVNTLRRIYDKHSGIACELIVFAVDNIVYNALHEK</sequence>
<evidence type="ECO:0000256" key="1">
    <source>
        <dbReference type="SAM" id="MobiDB-lite"/>
    </source>
</evidence>
<feature type="compositionally biased region" description="Basic residues" evidence="1">
    <location>
        <begin position="1"/>
        <end position="10"/>
    </location>
</feature>
<dbReference type="Proteomes" id="UP000078492">
    <property type="component" value="Unassembled WGS sequence"/>
</dbReference>
<accession>A0A151JAP8</accession>
<evidence type="ECO:0000313" key="3">
    <source>
        <dbReference type="Proteomes" id="UP000078492"/>
    </source>
</evidence>
<keyword evidence="3" id="KW-1185">Reference proteome</keyword>
<evidence type="ECO:0000313" key="2">
    <source>
        <dbReference type="EMBL" id="KYN22212.1"/>
    </source>
</evidence>
<dbReference type="AlphaFoldDB" id="A0A151JAP8"/>
<organism evidence="2 3">
    <name type="scientific">Trachymyrmex cornetzi</name>
    <dbReference type="NCBI Taxonomy" id="471704"/>
    <lineage>
        <taxon>Eukaryota</taxon>
        <taxon>Metazoa</taxon>
        <taxon>Ecdysozoa</taxon>
        <taxon>Arthropoda</taxon>
        <taxon>Hexapoda</taxon>
        <taxon>Insecta</taxon>
        <taxon>Pterygota</taxon>
        <taxon>Neoptera</taxon>
        <taxon>Endopterygota</taxon>
        <taxon>Hymenoptera</taxon>
        <taxon>Apocrita</taxon>
        <taxon>Aculeata</taxon>
        <taxon>Formicoidea</taxon>
        <taxon>Formicidae</taxon>
        <taxon>Myrmicinae</taxon>
        <taxon>Trachymyrmex</taxon>
    </lineage>
</organism>
<protein>
    <submittedName>
        <fullName evidence="2">Uncharacterized protein</fullName>
    </submittedName>
</protein>
<feature type="compositionally biased region" description="Polar residues" evidence="1">
    <location>
        <begin position="24"/>
        <end position="37"/>
    </location>
</feature>
<feature type="non-terminal residue" evidence="2">
    <location>
        <position position="1"/>
    </location>
</feature>
<reference evidence="2 3" key="1">
    <citation type="submission" date="2015-09" db="EMBL/GenBank/DDBJ databases">
        <title>Trachymyrmex cornetzi WGS genome.</title>
        <authorList>
            <person name="Nygaard S."/>
            <person name="Hu H."/>
            <person name="Boomsma J."/>
            <person name="Zhang G."/>
        </authorList>
    </citation>
    <scope>NUCLEOTIDE SEQUENCE [LARGE SCALE GENOMIC DNA]</scope>
    <source>
        <strain evidence="2">Tcor2-1</strain>
        <tissue evidence="2">Whole body</tissue>
    </source>
</reference>
<name>A0A151JAP8_9HYME</name>
<dbReference type="EMBL" id="KQ979227">
    <property type="protein sequence ID" value="KYN22212.1"/>
    <property type="molecule type" value="Genomic_DNA"/>
</dbReference>
<proteinExistence type="predicted"/>
<gene>
    <name evidence="2" type="ORF">ALC57_05394</name>
</gene>